<proteinExistence type="predicted"/>
<keyword evidence="1" id="KW-0472">Membrane</keyword>
<feature type="transmembrane region" description="Helical" evidence="1">
    <location>
        <begin position="58"/>
        <end position="81"/>
    </location>
</feature>
<evidence type="ECO:0000313" key="3">
    <source>
        <dbReference type="Proteomes" id="UP000591272"/>
    </source>
</evidence>
<gene>
    <name evidence="2" type="ORF">BJ999_005208</name>
</gene>
<sequence length="91" mass="10272">MTWSKYEIFSILSGFVLIGAALMPGMSVKDRMRIGAGGVLFAGYGFFVAAQTSGTWEFPWMIFVIPFIGLGYAGVKAYEWWTKETREESRR</sequence>
<evidence type="ECO:0000313" key="2">
    <source>
        <dbReference type="EMBL" id="NYE14912.1"/>
    </source>
</evidence>
<dbReference type="AlphaFoldDB" id="A0A7Y9GEA0"/>
<keyword evidence="1" id="KW-1133">Transmembrane helix</keyword>
<evidence type="ECO:0000256" key="1">
    <source>
        <dbReference type="SAM" id="Phobius"/>
    </source>
</evidence>
<organism evidence="2 3">
    <name type="scientific">Actinomadura citrea</name>
    <dbReference type="NCBI Taxonomy" id="46158"/>
    <lineage>
        <taxon>Bacteria</taxon>
        <taxon>Bacillati</taxon>
        <taxon>Actinomycetota</taxon>
        <taxon>Actinomycetes</taxon>
        <taxon>Streptosporangiales</taxon>
        <taxon>Thermomonosporaceae</taxon>
        <taxon>Actinomadura</taxon>
    </lineage>
</organism>
<keyword evidence="1" id="KW-0812">Transmembrane</keyword>
<feature type="transmembrane region" description="Helical" evidence="1">
    <location>
        <begin position="6"/>
        <end position="22"/>
    </location>
</feature>
<comment type="caution">
    <text evidence="2">The sequence shown here is derived from an EMBL/GenBank/DDBJ whole genome shotgun (WGS) entry which is preliminary data.</text>
</comment>
<dbReference type="Proteomes" id="UP000591272">
    <property type="component" value="Unassembled WGS sequence"/>
</dbReference>
<dbReference type="EMBL" id="JACCBT010000001">
    <property type="protein sequence ID" value="NYE14912.1"/>
    <property type="molecule type" value="Genomic_DNA"/>
</dbReference>
<reference evidence="2 3" key="1">
    <citation type="submission" date="2020-07" db="EMBL/GenBank/DDBJ databases">
        <title>Sequencing the genomes of 1000 actinobacteria strains.</title>
        <authorList>
            <person name="Klenk H.-P."/>
        </authorList>
    </citation>
    <scope>NUCLEOTIDE SEQUENCE [LARGE SCALE GENOMIC DNA]</scope>
    <source>
        <strain evidence="2 3">DSM 43461</strain>
    </source>
</reference>
<name>A0A7Y9GEA0_9ACTN</name>
<keyword evidence="3" id="KW-1185">Reference proteome</keyword>
<protein>
    <submittedName>
        <fullName evidence="2">Uncharacterized protein</fullName>
    </submittedName>
</protein>
<accession>A0A7Y9GEA0</accession>
<dbReference type="RefSeq" id="WP_179835701.1">
    <property type="nucleotide sequence ID" value="NZ_BMRD01000031.1"/>
</dbReference>
<feature type="transmembrane region" description="Helical" evidence="1">
    <location>
        <begin position="34"/>
        <end position="52"/>
    </location>
</feature>